<dbReference type="SFLD" id="SFLDS00003">
    <property type="entry name" value="Haloacid_Dehalogenase"/>
    <property type="match status" value="1"/>
</dbReference>
<name>A0A3S4UPE5_9ACTO</name>
<dbReference type="GO" id="GO:0000287">
    <property type="term" value="F:magnesium ion binding"/>
    <property type="evidence" value="ECO:0007669"/>
    <property type="project" value="TreeGrafter"/>
</dbReference>
<dbReference type="EMBL" id="LR134363">
    <property type="protein sequence ID" value="VEG75226.1"/>
    <property type="molecule type" value="Genomic_DNA"/>
</dbReference>
<dbReference type="SUPFAM" id="SSF56784">
    <property type="entry name" value="HAD-like"/>
    <property type="match status" value="1"/>
</dbReference>
<dbReference type="KEGG" id="asla:NCTC11923_01885"/>
<keyword evidence="1" id="KW-0378">Hydrolase</keyword>
<evidence type="ECO:0000313" key="1">
    <source>
        <dbReference type="EMBL" id="VEG75226.1"/>
    </source>
</evidence>
<reference evidence="1 2" key="1">
    <citation type="submission" date="2018-12" db="EMBL/GenBank/DDBJ databases">
        <authorList>
            <consortium name="Pathogen Informatics"/>
        </authorList>
    </citation>
    <scope>NUCLEOTIDE SEQUENCE [LARGE SCALE GENOMIC DNA]</scope>
    <source>
        <strain evidence="1 2">NCTC11923</strain>
    </source>
</reference>
<evidence type="ECO:0000313" key="2">
    <source>
        <dbReference type="Proteomes" id="UP000276899"/>
    </source>
</evidence>
<dbReference type="PANTHER" id="PTHR10000">
    <property type="entry name" value="PHOSPHOSERINE PHOSPHATASE"/>
    <property type="match status" value="1"/>
</dbReference>
<gene>
    <name evidence="1" type="primary">ybjI</name>
    <name evidence="1" type="ORF">NCTC11923_01885</name>
</gene>
<protein>
    <submittedName>
        <fullName evidence="1">Phosphatase YbjI</fullName>
        <ecNumber evidence="1">3.1.3.-</ecNumber>
    </submittedName>
</protein>
<organism evidence="1 2">
    <name type="scientific">Actinomyces slackii</name>
    <dbReference type="NCBI Taxonomy" id="52774"/>
    <lineage>
        <taxon>Bacteria</taxon>
        <taxon>Bacillati</taxon>
        <taxon>Actinomycetota</taxon>
        <taxon>Actinomycetes</taxon>
        <taxon>Actinomycetales</taxon>
        <taxon>Actinomycetaceae</taxon>
        <taxon>Actinomyces</taxon>
    </lineage>
</organism>
<dbReference type="STRING" id="1278298.GCA_000428685_00320"/>
<dbReference type="EC" id="3.1.3.-" evidence="1"/>
<dbReference type="PANTHER" id="PTHR10000:SF53">
    <property type="entry name" value="5-AMINO-6-(5-PHOSPHO-D-RIBITYLAMINO)URACIL PHOSPHATASE YBJI-RELATED"/>
    <property type="match status" value="1"/>
</dbReference>
<dbReference type="AlphaFoldDB" id="A0A3S4UPE5"/>
<proteinExistence type="predicted"/>
<dbReference type="Gene3D" id="3.30.1240.10">
    <property type="match status" value="1"/>
</dbReference>
<dbReference type="Pfam" id="PF08282">
    <property type="entry name" value="Hydrolase_3"/>
    <property type="match status" value="1"/>
</dbReference>
<dbReference type="Gene3D" id="3.40.50.1000">
    <property type="entry name" value="HAD superfamily/HAD-like"/>
    <property type="match status" value="1"/>
</dbReference>
<dbReference type="GO" id="GO:0016791">
    <property type="term" value="F:phosphatase activity"/>
    <property type="evidence" value="ECO:0007669"/>
    <property type="project" value="TreeGrafter"/>
</dbReference>
<dbReference type="InterPro" id="IPR036412">
    <property type="entry name" value="HAD-like_sf"/>
</dbReference>
<sequence length="290" mass="31018">MMVPVRHAPLEPELTEPLPAQVDLRLVVSDMDGTLLDGEGRVPAGFAPMISALRAAGIVFAPASGRQLANLRAVLGPEVDDAPIIAENGTLVVQGQEEIHIDTLSSAQAAAAVTTVRDLRLDGHDVGAVLACSRCAYIERQDPAFLEQADRYYEALEVVDDLMERPLDDVLKVATFDFDDVENGSSQALAAAVPDAQTVVSGKHWTDLMPMAASKGRALAALQRRLGITPAQTAVFGDYLNDLDLFEHSELSFAMRNAHPGIHAVAAYTAPANTEDGVLRTLAELLSRMD</sequence>
<dbReference type="InterPro" id="IPR023214">
    <property type="entry name" value="HAD_sf"/>
</dbReference>
<dbReference type="Proteomes" id="UP000276899">
    <property type="component" value="Chromosome"/>
</dbReference>
<accession>A0A3S4UPE5</accession>
<dbReference type="GO" id="GO:0005829">
    <property type="term" value="C:cytosol"/>
    <property type="evidence" value="ECO:0007669"/>
    <property type="project" value="TreeGrafter"/>
</dbReference>
<keyword evidence="2" id="KW-1185">Reference proteome</keyword>
<dbReference type="SFLD" id="SFLDG01140">
    <property type="entry name" value="C2.B:_Phosphomannomutase_and_P"/>
    <property type="match status" value="1"/>
</dbReference>